<sequence>HHQSDVLAECSTHVIDQIQEPQPKHVNIYKHQTTEEELAILIPLVNTTPTEEQLNLALEALLKISKHWT</sequence>
<dbReference type="OrthoDB" id="10363226at2759"/>
<name>A0A9W4T9G0_9GLOM</name>
<reference evidence="1" key="1">
    <citation type="submission" date="2022-08" db="EMBL/GenBank/DDBJ databases">
        <authorList>
            <person name="Kallberg Y."/>
            <person name="Tangrot J."/>
            <person name="Rosling A."/>
        </authorList>
    </citation>
    <scope>NUCLEOTIDE SEQUENCE</scope>
    <source>
        <strain evidence="1">Wild A</strain>
    </source>
</reference>
<gene>
    <name evidence="1" type="ORF">FWILDA_LOCUS18593</name>
</gene>
<protein>
    <submittedName>
        <fullName evidence="1">16034_t:CDS:1</fullName>
    </submittedName>
</protein>
<dbReference type="AlphaFoldDB" id="A0A9W4T9G0"/>
<keyword evidence="2" id="KW-1185">Reference proteome</keyword>
<proteinExistence type="predicted"/>
<evidence type="ECO:0000313" key="1">
    <source>
        <dbReference type="EMBL" id="CAI2198480.1"/>
    </source>
</evidence>
<evidence type="ECO:0000313" key="2">
    <source>
        <dbReference type="Proteomes" id="UP001153678"/>
    </source>
</evidence>
<organism evidence="1 2">
    <name type="scientific">Funneliformis geosporum</name>
    <dbReference type="NCBI Taxonomy" id="1117311"/>
    <lineage>
        <taxon>Eukaryota</taxon>
        <taxon>Fungi</taxon>
        <taxon>Fungi incertae sedis</taxon>
        <taxon>Mucoromycota</taxon>
        <taxon>Glomeromycotina</taxon>
        <taxon>Glomeromycetes</taxon>
        <taxon>Glomerales</taxon>
        <taxon>Glomeraceae</taxon>
        <taxon>Funneliformis</taxon>
    </lineage>
</organism>
<feature type="non-terminal residue" evidence="1">
    <location>
        <position position="1"/>
    </location>
</feature>
<accession>A0A9W4T9G0</accession>
<comment type="caution">
    <text evidence="1">The sequence shown here is derived from an EMBL/GenBank/DDBJ whole genome shotgun (WGS) entry which is preliminary data.</text>
</comment>
<dbReference type="EMBL" id="CAMKVN010018766">
    <property type="protein sequence ID" value="CAI2198480.1"/>
    <property type="molecule type" value="Genomic_DNA"/>
</dbReference>
<dbReference type="Proteomes" id="UP001153678">
    <property type="component" value="Unassembled WGS sequence"/>
</dbReference>